<dbReference type="GO" id="GO:0006508">
    <property type="term" value="P:proteolysis"/>
    <property type="evidence" value="ECO:0007669"/>
    <property type="project" value="UniProtKB-KW"/>
</dbReference>
<dbReference type="InterPro" id="IPR037111">
    <property type="entry name" value="Thrombin_light_chain_sf"/>
</dbReference>
<keyword evidence="14" id="KW-0325">Glycoprotein</keyword>
<feature type="domain" description="CRAL-TRIO" evidence="22">
    <location>
        <begin position="561"/>
        <end position="716"/>
    </location>
</feature>
<dbReference type="STRING" id="84645.A0A498MAL1"/>
<dbReference type="SUPFAM" id="SSF48350">
    <property type="entry name" value="GTPase activation domain, GAP"/>
    <property type="match status" value="1"/>
</dbReference>
<dbReference type="CDD" id="cd00170">
    <property type="entry name" value="SEC14"/>
    <property type="match status" value="1"/>
</dbReference>
<dbReference type="GO" id="GO:0006953">
    <property type="term" value="P:acute-phase response"/>
    <property type="evidence" value="ECO:0007669"/>
    <property type="project" value="UniProtKB-KW"/>
</dbReference>
<evidence type="ECO:0000256" key="19">
    <source>
        <dbReference type="SAM" id="MobiDB-lite"/>
    </source>
</evidence>
<dbReference type="InterPro" id="IPR018114">
    <property type="entry name" value="TRYPSIN_HIS"/>
</dbReference>
<dbReference type="FunFam" id="4.10.740.10:FF:000001">
    <property type="entry name" value="vitamin K-dependent protein S"/>
    <property type="match status" value="1"/>
</dbReference>
<evidence type="ECO:0000256" key="18">
    <source>
        <dbReference type="RuleBase" id="RU363034"/>
    </source>
</evidence>
<dbReference type="AlphaFoldDB" id="A0A498MAL1"/>
<evidence type="ECO:0000256" key="3">
    <source>
        <dbReference type="ARBA" id="ARBA00014840"/>
    </source>
</evidence>
<accession>A0A498MAL1</accession>
<dbReference type="PROSITE" id="PS00135">
    <property type="entry name" value="TRYPSIN_SER"/>
    <property type="match status" value="1"/>
</dbReference>
<dbReference type="PROSITE" id="PS50070">
    <property type="entry name" value="KRINGLE_2"/>
    <property type="match status" value="1"/>
</dbReference>
<keyword evidence="5" id="KW-0011">Acute phase</keyword>
<dbReference type="SUPFAM" id="SSF57440">
    <property type="entry name" value="Kringle-like"/>
    <property type="match status" value="1"/>
</dbReference>
<dbReference type="InterPro" id="IPR003966">
    <property type="entry name" value="Prothrombin/thrombin"/>
</dbReference>
<evidence type="ECO:0000256" key="1">
    <source>
        <dbReference type="ARBA" id="ARBA00001621"/>
    </source>
</evidence>
<dbReference type="PRINTS" id="PR00018">
    <property type="entry name" value="KRINGLE"/>
</dbReference>
<comment type="function">
    <text evidence="16">Thrombin, which cleaves bonds after Arg and Lys, converts fibrinogen to fibrin and activates factors V, VII, VIII, XIII, and, in complex with thrombomodulin, protein C. Functions in blood homeostasis, inflammation and wound healing. Activates coagulation factor XI (F11); activation is promoted by the contact with negatively charged surfaces. Triggers the production of pro-inflammatory cytokines, such as MCP-1/CCL2 and IL8/CXCL8, in endothelial cells.</text>
</comment>
<dbReference type="Gene3D" id="1.10.555.10">
    <property type="entry name" value="Rho GTPase activation protein"/>
    <property type="match status" value="1"/>
</dbReference>
<dbReference type="PROSITE" id="PS50191">
    <property type="entry name" value="CRAL_TRIO"/>
    <property type="match status" value="1"/>
</dbReference>
<gene>
    <name evidence="26" type="ORF">ROHU_026980</name>
</gene>
<dbReference type="FunFam" id="2.40.10.10:FF:000004">
    <property type="entry name" value="Tryptase gamma 1"/>
    <property type="match status" value="1"/>
</dbReference>
<keyword evidence="7 18" id="KW-0645">Protease</keyword>
<keyword evidence="20" id="KW-0732">Signal</keyword>
<dbReference type="Pfam" id="PF13716">
    <property type="entry name" value="CRAL_TRIO_2"/>
    <property type="match status" value="1"/>
</dbReference>
<evidence type="ECO:0000259" key="21">
    <source>
        <dbReference type="PROSITE" id="PS50070"/>
    </source>
</evidence>
<comment type="caution">
    <text evidence="17">Lacks conserved residue(s) required for the propagation of feature annotation.</text>
</comment>
<evidence type="ECO:0000313" key="26">
    <source>
        <dbReference type="EMBL" id="RXN17300.1"/>
    </source>
</evidence>
<name>A0A498MAL1_LABRO</name>
<evidence type="ECO:0000256" key="14">
    <source>
        <dbReference type="ARBA" id="ARBA00023180"/>
    </source>
</evidence>
<evidence type="ECO:0000313" key="27">
    <source>
        <dbReference type="Proteomes" id="UP000290572"/>
    </source>
</evidence>
<organism evidence="26 27">
    <name type="scientific">Labeo rohita</name>
    <name type="common">Indian major carp</name>
    <name type="synonym">Cyprinus rohita</name>
    <dbReference type="NCBI Taxonomy" id="84645"/>
    <lineage>
        <taxon>Eukaryota</taxon>
        <taxon>Metazoa</taxon>
        <taxon>Chordata</taxon>
        <taxon>Craniata</taxon>
        <taxon>Vertebrata</taxon>
        <taxon>Euteleostomi</taxon>
        <taxon>Actinopterygii</taxon>
        <taxon>Neopterygii</taxon>
        <taxon>Teleostei</taxon>
        <taxon>Ostariophysi</taxon>
        <taxon>Cypriniformes</taxon>
        <taxon>Cyprinidae</taxon>
        <taxon>Labeoninae</taxon>
        <taxon>Labeonini</taxon>
        <taxon>Labeo</taxon>
    </lineage>
</organism>
<dbReference type="SMART" id="SM00516">
    <property type="entry name" value="SEC14"/>
    <property type="match status" value="1"/>
</dbReference>
<evidence type="ECO:0000256" key="15">
    <source>
        <dbReference type="ARBA" id="ARBA00032835"/>
    </source>
</evidence>
<dbReference type="Gene3D" id="4.10.740.10">
    <property type="entry name" value="Coagulation Factor IX"/>
    <property type="match status" value="1"/>
</dbReference>
<dbReference type="PANTHER" id="PTHR45808">
    <property type="entry name" value="RHO GTPASE-ACTIVATING PROTEIN 68F"/>
    <property type="match status" value="1"/>
</dbReference>
<evidence type="ECO:0000256" key="13">
    <source>
        <dbReference type="ARBA" id="ARBA00023157"/>
    </source>
</evidence>
<dbReference type="CDD" id="cd00108">
    <property type="entry name" value="KR"/>
    <property type="match status" value="1"/>
</dbReference>
<evidence type="ECO:0000256" key="11">
    <source>
        <dbReference type="ARBA" id="ARBA00022837"/>
    </source>
</evidence>
<evidence type="ECO:0000259" key="25">
    <source>
        <dbReference type="PROSITE" id="PS50998"/>
    </source>
</evidence>
<evidence type="ECO:0000256" key="16">
    <source>
        <dbReference type="ARBA" id="ARBA00049579"/>
    </source>
</evidence>
<dbReference type="PRINTS" id="PR00001">
    <property type="entry name" value="GLABLOOD"/>
</dbReference>
<feature type="domain" description="Kringle" evidence="21">
    <location>
        <begin position="137"/>
        <end position="218"/>
    </location>
</feature>
<dbReference type="Pfam" id="PF00089">
    <property type="entry name" value="Trypsin"/>
    <property type="match status" value="1"/>
</dbReference>
<dbReference type="InterPro" id="IPR001251">
    <property type="entry name" value="CRAL-TRIO_dom"/>
</dbReference>
<dbReference type="CDD" id="cd04404">
    <property type="entry name" value="RhoGAP-p50rhoGAP"/>
    <property type="match status" value="1"/>
</dbReference>
<dbReference type="SMART" id="SM00324">
    <property type="entry name" value="RhoGAP"/>
    <property type="match status" value="1"/>
</dbReference>
<dbReference type="GO" id="GO:0005096">
    <property type="term" value="F:GTPase activator activity"/>
    <property type="evidence" value="ECO:0007669"/>
    <property type="project" value="TreeGrafter"/>
</dbReference>
<dbReference type="InterPro" id="IPR009003">
    <property type="entry name" value="Peptidase_S1_PA"/>
</dbReference>
<keyword evidence="6 17" id="KW-0420">Kringle</keyword>
<dbReference type="EMBL" id="QBIY01012749">
    <property type="protein sequence ID" value="RXN17300.1"/>
    <property type="molecule type" value="Genomic_DNA"/>
</dbReference>
<dbReference type="InterPro" id="IPR013806">
    <property type="entry name" value="Kringle-like"/>
</dbReference>
<dbReference type="SUPFAM" id="SSF52087">
    <property type="entry name" value="CRAL/TRIO domain"/>
    <property type="match status" value="1"/>
</dbReference>
<feature type="region of interest" description="Disordered" evidence="19">
    <location>
        <begin position="100"/>
        <end position="128"/>
    </location>
</feature>
<keyword evidence="10 18" id="KW-0720">Serine protease</keyword>
<dbReference type="InterPro" id="IPR049592">
    <property type="entry name" value="ARHGAP1_RhoGAP"/>
</dbReference>
<dbReference type="Proteomes" id="UP000290572">
    <property type="component" value="Unassembled WGS sequence"/>
</dbReference>
<dbReference type="PROSITE" id="PS50240">
    <property type="entry name" value="TRYPSIN_DOM"/>
    <property type="match status" value="1"/>
</dbReference>
<reference evidence="26 27" key="1">
    <citation type="submission" date="2018-03" db="EMBL/GenBank/DDBJ databases">
        <title>Draft genome sequence of Rohu Carp (Labeo rohita).</title>
        <authorList>
            <person name="Das P."/>
            <person name="Kushwaha B."/>
            <person name="Joshi C.G."/>
            <person name="Kumar D."/>
            <person name="Nagpure N.S."/>
            <person name="Sahoo L."/>
            <person name="Das S.P."/>
            <person name="Bit A."/>
            <person name="Patnaik S."/>
            <person name="Meher P.K."/>
            <person name="Jayasankar P."/>
            <person name="Koringa P.G."/>
            <person name="Patel N.V."/>
            <person name="Hinsu A.T."/>
            <person name="Kumar R."/>
            <person name="Pandey M."/>
            <person name="Agarwal S."/>
            <person name="Srivastava S."/>
            <person name="Singh M."/>
            <person name="Iquebal M.A."/>
            <person name="Jaiswal S."/>
            <person name="Angadi U.B."/>
            <person name="Kumar N."/>
            <person name="Raza M."/>
            <person name="Shah T.M."/>
            <person name="Rai A."/>
            <person name="Jena J.K."/>
        </authorList>
    </citation>
    <scope>NUCLEOTIDE SEQUENCE [LARGE SCALE GENOMIC DNA]</scope>
    <source>
        <strain evidence="26">DASCIFA01</strain>
        <tissue evidence="26">Testis</tissue>
    </source>
</reference>
<dbReference type="InterPro" id="IPR017857">
    <property type="entry name" value="Coagulation_fac-like_Gla_dom"/>
</dbReference>
<dbReference type="PRINTS" id="PR00722">
    <property type="entry name" value="CHYMOTRYPSIN"/>
</dbReference>
<protein>
    <recommendedName>
        <fullName evidence="3">Prothrombin</fullName>
        <ecNumber evidence="2">3.4.21.5</ecNumber>
    </recommendedName>
    <alternativeName>
        <fullName evidence="15">Coagulation factor II</fullName>
    </alternativeName>
</protein>
<feature type="chain" id="PRO_5019753392" description="Prothrombin" evidence="20">
    <location>
        <begin position="24"/>
        <end position="932"/>
    </location>
</feature>
<evidence type="ECO:0000256" key="20">
    <source>
        <dbReference type="SAM" id="SignalP"/>
    </source>
</evidence>
<dbReference type="Gene3D" id="3.40.525.10">
    <property type="entry name" value="CRAL-TRIO lipid binding domain"/>
    <property type="match status" value="1"/>
</dbReference>
<keyword evidence="13" id="KW-1015">Disulfide bond</keyword>
<feature type="domain" description="Gla" evidence="25">
    <location>
        <begin position="41"/>
        <end position="87"/>
    </location>
</feature>
<dbReference type="CDD" id="cd00190">
    <property type="entry name" value="Tryp_SPc"/>
    <property type="match status" value="1"/>
</dbReference>
<dbReference type="InterPro" id="IPR008936">
    <property type="entry name" value="Rho_GTPase_activation_prot"/>
</dbReference>
<keyword evidence="28" id="KW-1267">Proteomics identification</keyword>
<keyword evidence="27" id="KW-1185">Reference proteome</keyword>
<evidence type="ECO:0000259" key="22">
    <source>
        <dbReference type="PROSITE" id="PS50191"/>
    </source>
</evidence>
<dbReference type="Pfam" id="PF00051">
    <property type="entry name" value="Kringle"/>
    <property type="match status" value="1"/>
</dbReference>
<proteinExistence type="evidence at protein level"/>
<dbReference type="GO" id="GO:0005509">
    <property type="term" value="F:calcium ion binding"/>
    <property type="evidence" value="ECO:0007669"/>
    <property type="project" value="InterPro"/>
</dbReference>
<evidence type="ECO:0000256" key="17">
    <source>
        <dbReference type="PROSITE-ProRule" id="PRU00121"/>
    </source>
</evidence>
<evidence type="ECO:0000259" key="23">
    <source>
        <dbReference type="PROSITE" id="PS50238"/>
    </source>
</evidence>
<feature type="domain" description="Rho-GAP" evidence="23">
    <location>
        <begin position="743"/>
        <end position="930"/>
    </location>
</feature>
<dbReference type="InterPro" id="IPR038178">
    <property type="entry name" value="Kringle_sf"/>
</dbReference>
<dbReference type="PROSITE" id="PS50998">
    <property type="entry name" value="GLA_2"/>
    <property type="match status" value="1"/>
</dbReference>
<dbReference type="GO" id="GO:0005576">
    <property type="term" value="C:extracellular region"/>
    <property type="evidence" value="ECO:0007669"/>
    <property type="project" value="InterPro"/>
</dbReference>
<dbReference type="PANTHER" id="PTHR45808:SF6">
    <property type="entry name" value="RHO GTPASE-ACTIVATING PROTEIN 1"/>
    <property type="match status" value="1"/>
</dbReference>
<dbReference type="GO" id="GO:0005737">
    <property type="term" value="C:cytoplasm"/>
    <property type="evidence" value="ECO:0007669"/>
    <property type="project" value="TreeGrafter"/>
</dbReference>
<keyword evidence="9 18" id="KW-0378">Hydrolase</keyword>
<dbReference type="PROSITE" id="PS50238">
    <property type="entry name" value="RHOGAP"/>
    <property type="match status" value="1"/>
</dbReference>
<feature type="signal peptide" evidence="20">
    <location>
        <begin position="1"/>
        <end position="23"/>
    </location>
</feature>
<dbReference type="SMART" id="SM00130">
    <property type="entry name" value="KR"/>
    <property type="match status" value="1"/>
</dbReference>
<dbReference type="SUPFAM" id="SSF50494">
    <property type="entry name" value="Trypsin-like serine proteases"/>
    <property type="match status" value="1"/>
</dbReference>
<dbReference type="InterPro" id="IPR035972">
    <property type="entry name" value="GLA-like_dom_SF"/>
</dbReference>
<keyword evidence="8" id="KW-0165">Cleavage on pair of basic residues</keyword>
<evidence type="ECO:0000259" key="24">
    <source>
        <dbReference type="PROSITE" id="PS50240"/>
    </source>
</evidence>
<evidence type="ECO:0000256" key="6">
    <source>
        <dbReference type="ARBA" id="ARBA00022572"/>
    </source>
</evidence>
<dbReference type="SUPFAM" id="SSF57630">
    <property type="entry name" value="GLA-domain"/>
    <property type="match status" value="1"/>
</dbReference>
<evidence type="ECO:0000256" key="7">
    <source>
        <dbReference type="ARBA" id="ARBA00022670"/>
    </source>
</evidence>
<dbReference type="Pfam" id="PF00620">
    <property type="entry name" value="RhoGAP"/>
    <property type="match status" value="1"/>
</dbReference>
<dbReference type="Pfam" id="PF00594">
    <property type="entry name" value="Gla"/>
    <property type="match status" value="1"/>
</dbReference>
<evidence type="ECO:0000256" key="5">
    <source>
        <dbReference type="ARBA" id="ARBA00022486"/>
    </source>
</evidence>
<dbReference type="PRINTS" id="PR01505">
    <property type="entry name" value="PROTHROMBIN"/>
</dbReference>
<dbReference type="Gene3D" id="2.40.20.10">
    <property type="entry name" value="Plasminogen Kringle 4"/>
    <property type="match status" value="1"/>
</dbReference>
<dbReference type="InterPro" id="IPR000294">
    <property type="entry name" value="GLA_domain"/>
</dbReference>
<dbReference type="InterPro" id="IPR000001">
    <property type="entry name" value="Kringle"/>
</dbReference>
<keyword evidence="11" id="KW-0106">Calcium</keyword>
<dbReference type="InterPro" id="IPR000198">
    <property type="entry name" value="RhoGAP_dom"/>
</dbReference>
<dbReference type="Gene3D" id="2.40.10.10">
    <property type="entry name" value="Trypsin-like serine proteases"/>
    <property type="match status" value="2"/>
</dbReference>
<dbReference type="SMART" id="SM00069">
    <property type="entry name" value="GLA"/>
    <property type="match status" value="1"/>
</dbReference>
<evidence type="ECO:0000256" key="10">
    <source>
        <dbReference type="ARBA" id="ARBA00022825"/>
    </source>
</evidence>
<evidence type="ECO:0000256" key="2">
    <source>
        <dbReference type="ARBA" id="ARBA00012174"/>
    </source>
</evidence>
<evidence type="ECO:0000256" key="12">
    <source>
        <dbReference type="ARBA" id="ARBA00023145"/>
    </source>
</evidence>
<dbReference type="Pfam" id="PF09396">
    <property type="entry name" value="Thrombin_light"/>
    <property type="match status" value="1"/>
</dbReference>
<dbReference type="GO" id="GO:0007596">
    <property type="term" value="P:blood coagulation"/>
    <property type="evidence" value="ECO:0007669"/>
    <property type="project" value="InterPro"/>
</dbReference>
<keyword evidence="12" id="KW-0865">Zymogen</keyword>
<comment type="catalytic activity">
    <reaction evidence="1">
        <text>Selective cleavage of Arg-|-Gly bonds in fibrinogen to form fibrin and release fibrinopeptides A and B.</text>
        <dbReference type="EC" id="3.4.21.5"/>
    </reaction>
</comment>
<dbReference type="EC" id="3.4.21.5" evidence="2"/>
<evidence type="ECO:0000256" key="4">
    <source>
        <dbReference type="ARBA" id="ARBA00022479"/>
    </source>
</evidence>
<dbReference type="InterPro" id="IPR036865">
    <property type="entry name" value="CRAL-TRIO_dom_sf"/>
</dbReference>
<dbReference type="GO" id="GO:0007264">
    <property type="term" value="P:small GTPase-mediated signal transduction"/>
    <property type="evidence" value="ECO:0007669"/>
    <property type="project" value="TreeGrafter"/>
</dbReference>
<dbReference type="GO" id="GO:2001136">
    <property type="term" value="P:negative regulation of endocytic recycling"/>
    <property type="evidence" value="ECO:0007669"/>
    <property type="project" value="TreeGrafter"/>
</dbReference>
<dbReference type="FunFam" id="3.40.525.10:FF:000007">
    <property type="entry name" value="rho GTPase-activating protein 1"/>
    <property type="match status" value="1"/>
</dbReference>
<dbReference type="InterPro" id="IPR001314">
    <property type="entry name" value="Peptidase_S1A"/>
</dbReference>
<feature type="domain" description="Peptidase S1" evidence="24">
    <location>
        <begin position="285"/>
        <end position="643"/>
    </location>
</feature>
<dbReference type="PROSITE" id="PS00134">
    <property type="entry name" value="TRYPSIN_HIS"/>
    <property type="match status" value="1"/>
</dbReference>
<keyword evidence="4" id="KW-0301">Gamma-carboxyglutamic acid</keyword>
<dbReference type="InterPro" id="IPR018992">
    <property type="entry name" value="Thrombin_light_chain"/>
</dbReference>
<dbReference type="Gene3D" id="4.10.140.10">
    <property type="entry name" value="Thrombin light chain domain"/>
    <property type="match status" value="1"/>
</dbReference>
<dbReference type="InterPro" id="IPR001254">
    <property type="entry name" value="Trypsin_dom"/>
</dbReference>
<evidence type="ECO:0000256" key="8">
    <source>
        <dbReference type="ARBA" id="ARBA00022685"/>
    </source>
</evidence>
<dbReference type="InterPro" id="IPR043504">
    <property type="entry name" value="Peptidase_S1_PA_chymotrypsin"/>
</dbReference>
<feature type="compositionally biased region" description="Polar residues" evidence="19">
    <location>
        <begin position="100"/>
        <end position="114"/>
    </location>
</feature>
<dbReference type="SMART" id="SM00020">
    <property type="entry name" value="Tryp_SPc"/>
    <property type="match status" value="1"/>
</dbReference>
<dbReference type="GO" id="GO:0004252">
    <property type="term" value="F:serine-type endopeptidase activity"/>
    <property type="evidence" value="ECO:0007669"/>
    <property type="project" value="UniProtKB-EC"/>
</dbReference>
<dbReference type="InterPro" id="IPR033116">
    <property type="entry name" value="TRYPSIN_SER"/>
</dbReference>
<sequence>MGAKPAPLILSLLLGQVLQLTLCHDVFIDNKEASQIIRAKRANTFLEELKPGNLERECVEEICDHEEAREVFEKTDKTETVTLILVKATLVRCLSPSLESRANSGKATSPTGFSETGLLPPPPTPAVKPEERYLKTKCLGGSGETYTGDLSVSLGGHPCLQWSAAEVQAFIKGKELLPHVHLVKNHCRNPDGDMEGPWCYVKGAGGNITIDYCDLKLCDDPLDKFVEESGGRERTTLGDKRRTFFSPRSFGNGEQECGVRPLFEKISKEDKNEKELLMSYSGSRIVGGEEAEMGSAPWQVMLYKRSPQELLCGASLISDEWILTAAHCILYPPWNKNFTINDIIVRLGKHSRTKYERGTEKIVAIDEIIVHPKYNWKENLNRDIALLHMKKPVTFTNEIHPVCLPTKSISKTLMFAGYKGRVTGWGNLRESWTSNPTNLPSVLQQIHLPIVDQSICRNSTSVIITDNMFCAGYQPDDTKRGDACEGDSGGPFVMKRTIMSSDLLVDLHDDLGGDDSPSAALDQLKLVQDKQWPPDDPAGLSKSASDIKSLGGTSHLPWDDPFYDIARHQIVEVAGDDNFGRKVIVFNACRMPPQHQLDHHKLLMYLKQTLDKYVESDYTLIYFHHGLTSENKPSLSWLRDAYREFDRKYKKNIKALYIVHPTMFIRTILILFKPIISFKFGRKINYINYLSELEEIVKCDQLVIPTRVREYDDKIRLSLKPSVVPGPISPPRSPPLPFQQFGVPLSELKHRAADSEGIPLVMRDTIGFLQENGLKTEGIFRRSANVSLVKDVKLKYNSGEDVNFSQLDDVHLAAVILKMFLRELPEPLLTYQLYNDIVNFHNVDTESQAERIRNMLTSLPEENYASLSFLIQFLAQVSAESEVNKMTNPNLAVVFGPNLLWGQDASMTLSAIGPINNFTRILLDLHQEVFIQ</sequence>
<evidence type="ECO:0007829" key="28">
    <source>
        <dbReference type="PeptideAtlas" id="A0A498MAL1"/>
    </source>
</evidence>
<evidence type="ECO:0000256" key="9">
    <source>
        <dbReference type="ARBA" id="ARBA00022801"/>
    </source>
</evidence>
<comment type="caution">
    <text evidence="26">The sequence shown here is derived from an EMBL/GenBank/DDBJ whole genome shotgun (WGS) entry which is preliminary data.</text>
</comment>